<evidence type="ECO:0000256" key="7">
    <source>
        <dbReference type="ARBA" id="ARBA00016549"/>
    </source>
</evidence>
<gene>
    <name evidence="13" type="ORF">ACFH04_00530</name>
</gene>
<protein>
    <recommendedName>
        <fullName evidence="7">Putative 4-hydroxy-4-methyl-2-oxoglutarate aldolase</fullName>
        <ecNumber evidence="6">4.1.1.112</ecNumber>
        <ecNumber evidence="5">4.1.3.17</ecNumber>
    </recommendedName>
    <alternativeName>
        <fullName evidence="11">Oxaloacetate decarboxylase</fullName>
    </alternativeName>
    <alternativeName>
        <fullName evidence="9">Regulator of ribonuclease activity homolog</fullName>
    </alternativeName>
    <alternativeName>
        <fullName evidence="10">RraA-like protein</fullName>
    </alternativeName>
</protein>
<sequence>MVDVTHQELVRRLLTIEVSALSDADKTLPVVAPEVRAMVPEVRMAGPAFTVVAEDDHLPVFSALAEAAPGDVLVIATNGHALAVLGELFATEARRRGLAGVVIDGYCRDVAGLRRVGLPVFARGTNPKSGSTVSRAPLGTTVRCGGVAVSPGNMVFGDDDGVVIAPVERMAAALGAAEAIGHAERTLLDAMASGRSLHEQTNWSDHVTALDAGRSSALEFRTDSD</sequence>
<comment type="catalytic activity">
    <reaction evidence="12">
        <text>oxaloacetate + H(+) = pyruvate + CO2</text>
        <dbReference type="Rhea" id="RHEA:15641"/>
        <dbReference type="ChEBI" id="CHEBI:15361"/>
        <dbReference type="ChEBI" id="CHEBI:15378"/>
        <dbReference type="ChEBI" id="CHEBI:16452"/>
        <dbReference type="ChEBI" id="CHEBI:16526"/>
        <dbReference type="EC" id="4.1.1.112"/>
    </reaction>
</comment>
<evidence type="ECO:0000256" key="5">
    <source>
        <dbReference type="ARBA" id="ARBA00012213"/>
    </source>
</evidence>
<evidence type="ECO:0000256" key="3">
    <source>
        <dbReference type="ARBA" id="ARBA00008621"/>
    </source>
</evidence>
<evidence type="ECO:0000313" key="13">
    <source>
        <dbReference type="EMBL" id="MFC0842230.1"/>
    </source>
</evidence>
<keyword evidence="14" id="KW-1185">Reference proteome</keyword>
<evidence type="ECO:0000256" key="12">
    <source>
        <dbReference type="ARBA" id="ARBA00047973"/>
    </source>
</evidence>
<comment type="similarity">
    <text evidence="3">Belongs to the class II aldolase/RraA-like family.</text>
</comment>
<evidence type="ECO:0000256" key="9">
    <source>
        <dbReference type="ARBA" id="ARBA00029596"/>
    </source>
</evidence>
<evidence type="ECO:0000256" key="4">
    <source>
        <dbReference type="ARBA" id="ARBA00011233"/>
    </source>
</evidence>
<comment type="function">
    <text evidence="8">Catalyzes the aldol cleavage of 4-hydroxy-4-methyl-2-oxoglutarate (HMG) into 2 molecules of pyruvate. Also contains a secondary oxaloacetate (OAA) decarboxylase activity due to the common pyruvate enolate transition state formed following C-C bond cleavage in the retro-aldol and decarboxylation reactions.</text>
</comment>
<comment type="cofactor">
    <cofactor evidence="2">
        <name>a divalent metal cation</name>
        <dbReference type="ChEBI" id="CHEBI:60240"/>
    </cofactor>
</comment>
<comment type="catalytic activity">
    <reaction evidence="1">
        <text>4-hydroxy-4-methyl-2-oxoglutarate = 2 pyruvate</text>
        <dbReference type="Rhea" id="RHEA:22748"/>
        <dbReference type="ChEBI" id="CHEBI:15361"/>
        <dbReference type="ChEBI" id="CHEBI:58276"/>
        <dbReference type="EC" id="4.1.3.17"/>
    </reaction>
</comment>
<name>A0ABV6T8W3_9ACTN</name>
<comment type="caution">
    <text evidence="13">The sequence shown here is derived from an EMBL/GenBank/DDBJ whole genome shotgun (WGS) entry which is preliminary data.</text>
</comment>
<dbReference type="EC" id="4.1.3.17" evidence="5"/>
<evidence type="ECO:0000313" key="14">
    <source>
        <dbReference type="Proteomes" id="UP001589887"/>
    </source>
</evidence>
<proteinExistence type="inferred from homology"/>
<evidence type="ECO:0000256" key="11">
    <source>
        <dbReference type="ARBA" id="ARBA00032305"/>
    </source>
</evidence>
<evidence type="ECO:0000256" key="10">
    <source>
        <dbReference type="ARBA" id="ARBA00030169"/>
    </source>
</evidence>
<dbReference type="PANTHER" id="PTHR33254">
    <property type="entry name" value="4-HYDROXY-4-METHYL-2-OXOGLUTARATE ALDOLASE 3-RELATED"/>
    <property type="match status" value="1"/>
</dbReference>
<dbReference type="Pfam" id="PF03737">
    <property type="entry name" value="RraA-like"/>
    <property type="match status" value="1"/>
</dbReference>
<comment type="subunit">
    <text evidence="4">Homotrimer.</text>
</comment>
<reference evidence="13 14" key="1">
    <citation type="submission" date="2024-09" db="EMBL/GenBank/DDBJ databases">
        <authorList>
            <person name="Sun Q."/>
            <person name="Mori K."/>
        </authorList>
    </citation>
    <scope>NUCLEOTIDE SEQUENCE [LARGE SCALE GENOMIC DNA]</scope>
    <source>
        <strain evidence="13 14">JCM 4557</strain>
    </source>
</reference>
<accession>A0ABV6T8W3</accession>
<evidence type="ECO:0000256" key="6">
    <source>
        <dbReference type="ARBA" id="ARBA00012947"/>
    </source>
</evidence>
<dbReference type="Gene3D" id="3.50.30.40">
    <property type="entry name" value="Ribonuclease E inhibitor RraA/RraA-like"/>
    <property type="match status" value="1"/>
</dbReference>
<dbReference type="EC" id="4.1.1.112" evidence="6"/>
<dbReference type="SUPFAM" id="SSF89562">
    <property type="entry name" value="RraA-like"/>
    <property type="match status" value="1"/>
</dbReference>
<dbReference type="Proteomes" id="UP001589887">
    <property type="component" value="Unassembled WGS sequence"/>
</dbReference>
<evidence type="ECO:0000256" key="2">
    <source>
        <dbReference type="ARBA" id="ARBA00001968"/>
    </source>
</evidence>
<dbReference type="EMBL" id="JBHMQV010000001">
    <property type="protein sequence ID" value="MFC0842230.1"/>
    <property type="molecule type" value="Genomic_DNA"/>
</dbReference>
<dbReference type="PANTHER" id="PTHR33254:SF4">
    <property type="entry name" value="4-HYDROXY-4-METHYL-2-OXOGLUTARATE ALDOLASE 3-RELATED"/>
    <property type="match status" value="1"/>
</dbReference>
<evidence type="ECO:0000256" key="1">
    <source>
        <dbReference type="ARBA" id="ARBA00001342"/>
    </source>
</evidence>
<evidence type="ECO:0000256" key="8">
    <source>
        <dbReference type="ARBA" id="ARBA00025046"/>
    </source>
</evidence>
<dbReference type="RefSeq" id="WP_394316110.1">
    <property type="nucleotide sequence ID" value="NZ_JBHMQV010000001.1"/>
</dbReference>
<dbReference type="CDD" id="cd16841">
    <property type="entry name" value="RraA_family"/>
    <property type="match status" value="1"/>
</dbReference>
<dbReference type="InterPro" id="IPR005493">
    <property type="entry name" value="RraA/RraA-like"/>
</dbReference>
<organism evidence="13 14">
    <name type="scientific">Streptomyces noboritoensis</name>
    <dbReference type="NCBI Taxonomy" id="67337"/>
    <lineage>
        <taxon>Bacteria</taxon>
        <taxon>Bacillati</taxon>
        <taxon>Actinomycetota</taxon>
        <taxon>Actinomycetes</taxon>
        <taxon>Kitasatosporales</taxon>
        <taxon>Streptomycetaceae</taxon>
        <taxon>Streptomyces</taxon>
    </lineage>
</organism>
<dbReference type="InterPro" id="IPR036704">
    <property type="entry name" value="RraA/RraA-like_sf"/>
</dbReference>